<gene>
    <name evidence="3" type="ORF">SELMODRAFT_417511</name>
</gene>
<dbReference type="CDD" id="cd00158">
    <property type="entry name" value="RHOD"/>
    <property type="match status" value="1"/>
</dbReference>
<proteinExistence type="predicted"/>
<dbReference type="Pfam" id="PF00581">
    <property type="entry name" value="Rhodanese"/>
    <property type="match status" value="1"/>
</dbReference>
<accession>D8S2G9</accession>
<dbReference type="STRING" id="88036.D8S2G9"/>
<dbReference type="InterPro" id="IPR036873">
    <property type="entry name" value="Rhodanese-like_dom_sf"/>
</dbReference>
<dbReference type="InParanoid" id="D8S2G9"/>
<dbReference type="eggNOG" id="KOG0017">
    <property type="taxonomic scope" value="Eukaryota"/>
</dbReference>
<evidence type="ECO:0000313" key="4">
    <source>
        <dbReference type="Proteomes" id="UP000001514"/>
    </source>
</evidence>
<feature type="domain" description="Rhodanese" evidence="2">
    <location>
        <begin position="47"/>
        <end position="170"/>
    </location>
</feature>
<feature type="region of interest" description="Disordered" evidence="1">
    <location>
        <begin position="1"/>
        <end position="21"/>
    </location>
</feature>
<dbReference type="InterPro" id="IPR043186">
    <property type="entry name" value="Str14"/>
</dbReference>
<reference evidence="3 4" key="1">
    <citation type="journal article" date="2011" name="Science">
        <title>The Selaginella genome identifies genetic changes associated with the evolution of vascular plants.</title>
        <authorList>
            <person name="Banks J.A."/>
            <person name="Nishiyama T."/>
            <person name="Hasebe M."/>
            <person name="Bowman J.L."/>
            <person name="Gribskov M."/>
            <person name="dePamphilis C."/>
            <person name="Albert V.A."/>
            <person name="Aono N."/>
            <person name="Aoyama T."/>
            <person name="Ambrose B.A."/>
            <person name="Ashton N.W."/>
            <person name="Axtell M.J."/>
            <person name="Barker E."/>
            <person name="Barker M.S."/>
            <person name="Bennetzen J.L."/>
            <person name="Bonawitz N.D."/>
            <person name="Chapple C."/>
            <person name="Cheng C."/>
            <person name="Correa L.G."/>
            <person name="Dacre M."/>
            <person name="DeBarry J."/>
            <person name="Dreyer I."/>
            <person name="Elias M."/>
            <person name="Engstrom E.M."/>
            <person name="Estelle M."/>
            <person name="Feng L."/>
            <person name="Finet C."/>
            <person name="Floyd S.K."/>
            <person name="Frommer W.B."/>
            <person name="Fujita T."/>
            <person name="Gramzow L."/>
            <person name="Gutensohn M."/>
            <person name="Harholt J."/>
            <person name="Hattori M."/>
            <person name="Heyl A."/>
            <person name="Hirai T."/>
            <person name="Hiwatashi Y."/>
            <person name="Ishikawa M."/>
            <person name="Iwata M."/>
            <person name="Karol K.G."/>
            <person name="Koehler B."/>
            <person name="Kolukisaoglu U."/>
            <person name="Kubo M."/>
            <person name="Kurata T."/>
            <person name="Lalonde S."/>
            <person name="Li K."/>
            <person name="Li Y."/>
            <person name="Litt A."/>
            <person name="Lyons E."/>
            <person name="Manning G."/>
            <person name="Maruyama T."/>
            <person name="Michael T.P."/>
            <person name="Mikami K."/>
            <person name="Miyazaki S."/>
            <person name="Morinaga S."/>
            <person name="Murata T."/>
            <person name="Mueller-Roeber B."/>
            <person name="Nelson D.R."/>
            <person name="Obara M."/>
            <person name="Oguri Y."/>
            <person name="Olmstead R.G."/>
            <person name="Onodera N."/>
            <person name="Petersen B.L."/>
            <person name="Pils B."/>
            <person name="Prigge M."/>
            <person name="Rensing S.A."/>
            <person name="Riano-Pachon D.M."/>
            <person name="Roberts A.W."/>
            <person name="Sato Y."/>
            <person name="Scheller H.V."/>
            <person name="Schulz B."/>
            <person name="Schulz C."/>
            <person name="Shakirov E.V."/>
            <person name="Shibagaki N."/>
            <person name="Shinohara N."/>
            <person name="Shippen D.E."/>
            <person name="Soerensen I."/>
            <person name="Sotooka R."/>
            <person name="Sugimoto N."/>
            <person name="Sugita M."/>
            <person name="Sumikawa N."/>
            <person name="Tanurdzic M."/>
            <person name="Theissen G."/>
            <person name="Ulvskov P."/>
            <person name="Wakazuki S."/>
            <person name="Weng J.K."/>
            <person name="Willats W.W."/>
            <person name="Wipf D."/>
            <person name="Wolf P.G."/>
            <person name="Yang L."/>
            <person name="Zimmer A.D."/>
            <person name="Zhu Q."/>
            <person name="Mitros T."/>
            <person name="Hellsten U."/>
            <person name="Loque D."/>
            <person name="Otillar R."/>
            <person name="Salamov A."/>
            <person name="Schmutz J."/>
            <person name="Shapiro H."/>
            <person name="Lindquist E."/>
            <person name="Lucas S."/>
            <person name="Rokhsar D."/>
            <person name="Grigoriev I.V."/>
        </authorList>
    </citation>
    <scope>NUCLEOTIDE SEQUENCE [LARGE SCALE GENOMIC DNA]</scope>
</reference>
<dbReference type="PANTHER" id="PTHR44920">
    <property type="entry name" value="RHODANESE-LIKE DOMAIN-CONTAINING PROTEIN 14, CHLOROPLASTIC-RELATED"/>
    <property type="match status" value="1"/>
</dbReference>
<sequence>MTAIRATGAATKRAKTPAEEDWRIKREALKKNQVRSITPKDAKRLQDEQGYVLLDVRPQNEFQKMHPIGAVNVEIYRLIKEWTAWDIARRLGFAFFGIFDDVRAKVESKSKVIVACASGGTMKPTPTLADGQQSRSLIAAYVLLMDGYTNVLHLEGKVVDFFNRNIKVVLPDTQVRKKKVLQDLPLQETKRGDVWGQHGVLVPETFCTAQRAIDNVEFLGKNISRNFLSKTSSLCLTSIRNGPLDGHAHGPVFVWVITHTKLKILQTGQATQPLCALV</sequence>
<dbReference type="EMBL" id="GL377599">
    <property type="protein sequence ID" value="EFJ21460.1"/>
    <property type="molecule type" value="Genomic_DNA"/>
</dbReference>
<dbReference type="Proteomes" id="UP000001514">
    <property type="component" value="Unassembled WGS sequence"/>
</dbReference>
<dbReference type="PROSITE" id="PS50206">
    <property type="entry name" value="RHODANESE_3"/>
    <property type="match status" value="1"/>
</dbReference>
<keyword evidence="4" id="KW-1185">Reference proteome</keyword>
<organism evidence="4">
    <name type="scientific">Selaginella moellendorffii</name>
    <name type="common">Spikemoss</name>
    <dbReference type="NCBI Taxonomy" id="88036"/>
    <lineage>
        <taxon>Eukaryota</taxon>
        <taxon>Viridiplantae</taxon>
        <taxon>Streptophyta</taxon>
        <taxon>Embryophyta</taxon>
        <taxon>Tracheophyta</taxon>
        <taxon>Lycopodiopsida</taxon>
        <taxon>Selaginellales</taxon>
        <taxon>Selaginellaceae</taxon>
        <taxon>Selaginella</taxon>
    </lineage>
</organism>
<dbReference type="FunFam" id="3.40.250.10:FF:000032">
    <property type="entry name" value="Rhodanese-like domain-containing protein 14, chloroplastic"/>
    <property type="match status" value="1"/>
</dbReference>
<dbReference type="SUPFAM" id="SSF52821">
    <property type="entry name" value="Rhodanese/Cell cycle control phosphatase"/>
    <property type="match status" value="1"/>
</dbReference>
<dbReference type="AlphaFoldDB" id="D8S2G9"/>
<dbReference type="Gene3D" id="3.40.250.10">
    <property type="entry name" value="Rhodanese-like domain"/>
    <property type="match status" value="1"/>
</dbReference>
<dbReference type="Gramene" id="EFJ21460">
    <property type="protein sequence ID" value="EFJ21460"/>
    <property type="gene ID" value="SELMODRAFT_417511"/>
</dbReference>
<dbReference type="PANTHER" id="PTHR44920:SF1">
    <property type="entry name" value="RHODANESE-LIKE DOMAIN-CONTAINING PROTEIN 14, CHLOROPLASTIC"/>
    <property type="match status" value="1"/>
</dbReference>
<dbReference type="HOGENOM" id="CLU_1002561_0_0_1"/>
<dbReference type="KEGG" id="smo:SELMODRAFT_417511"/>
<evidence type="ECO:0000259" key="2">
    <source>
        <dbReference type="PROSITE" id="PS50206"/>
    </source>
</evidence>
<evidence type="ECO:0000256" key="1">
    <source>
        <dbReference type="SAM" id="MobiDB-lite"/>
    </source>
</evidence>
<dbReference type="FunCoup" id="D8S2G9">
    <property type="interactions" value="1231"/>
</dbReference>
<dbReference type="InterPro" id="IPR001763">
    <property type="entry name" value="Rhodanese-like_dom"/>
</dbReference>
<name>D8S2G9_SELML</name>
<feature type="compositionally biased region" description="Low complexity" evidence="1">
    <location>
        <begin position="1"/>
        <end position="11"/>
    </location>
</feature>
<dbReference type="SMART" id="SM00450">
    <property type="entry name" value="RHOD"/>
    <property type="match status" value="1"/>
</dbReference>
<evidence type="ECO:0000313" key="3">
    <source>
        <dbReference type="EMBL" id="EFJ21460.1"/>
    </source>
</evidence>
<protein>
    <recommendedName>
        <fullName evidence="2">Rhodanese domain-containing protein</fullName>
    </recommendedName>
</protein>